<dbReference type="PANTHER" id="PTHR24111">
    <property type="entry name" value="LEUCINE-RICH REPEAT-CONTAINING PROTEIN 34"/>
    <property type="match status" value="1"/>
</dbReference>
<accession>A0A9J6DTU4</accession>
<reference evidence="2" key="1">
    <citation type="journal article" date="2020" name="Cell">
        <title>Large-Scale Comparative Analyses of Tick Genomes Elucidate Their Genetic Diversity and Vector Capacities.</title>
        <authorList>
            <consortium name="Tick Genome and Microbiome Consortium (TIGMIC)"/>
            <person name="Jia N."/>
            <person name="Wang J."/>
            <person name="Shi W."/>
            <person name="Du L."/>
            <person name="Sun Y."/>
            <person name="Zhan W."/>
            <person name="Jiang J.F."/>
            <person name="Wang Q."/>
            <person name="Zhang B."/>
            <person name="Ji P."/>
            <person name="Bell-Sakyi L."/>
            <person name="Cui X.M."/>
            <person name="Yuan T.T."/>
            <person name="Jiang B.G."/>
            <person name="Yang W.F."/>
            <person name="Lam T.T."/>
            <person name="Chang Q.C."/>
            <person name="Ding S.J."/>
            <person name="Wang X.J."/>
            <person name="Zhu J.G."/>
            <person name="Ruan X.D."/>
            <person name="Zhao L."/>
            <person name="Wei J.T."/>
            <person name="Ye R.Z."/>
            <person name="Que T.C."/>
            <person name="Du C.H."/>
            <person name="Zhou Y.H."/>
            <person name="Cheng J.X."/>
            <person name="Dai P.F."/>
            <person name="Guo W.B."/>
            <person name="Han X.H."/>
            <person name="Huang E.J."/>
            <person name="Li L.F."/>
            <person name="Wei W."/>
            <person name="Gao Y.C."/>
            <person name="Liu J.Z."/>
            <person name="Shao H.Z."/>
            <person name="Wang X."/>
            <person name="Wang C.C."/>
            <person name="Yang T.C."/>
            <person name="Huo Q.B."/>
            <person name="Li W."/>
            <person name="Chen H.Y."/>
            <person name="Chen S.E."/>
            <person name="Zhou L.G."/>
            <person name="Ni X.B."/>
            <person name="Tian J.H."/>
            <person name="Sheng Y."/>
            <person name="Liu T."/>
            <person name="Pan Y.S."/>
            <person name="Xia L.Y."/>
            <person name="Li J."/>
            <person name="Zhao F."/>
            <person name="Cao W.C."/>
        </authorList>
    </citation>
    <scope>NUCLEOTIDE SEQUENCE</scope>
    <source>
        <strain evidence="2">Rmic-2018</strain>
    </source>
</reference>
<gene>
    <name evidence="2" type="ORF">HPB51_010366</name>
</gene>
<evidence type="ECO:0008006" key="4">
    <source>
        <dbReference type="Google" id="ProtNLM"/>
    </source>
</evidence>
<dbReference type="VEuPathDB" id="VectorBase:LOC119169691"/>
<protein>
    <recommendedName>
        <fullName evidence="4">Nlr family card domain protein</fullName>
    </recommendedName>
</protein>
<dbReference type="EMBL" id="JABSTU010000007">
    <property type="protein sequence ID" value="KAH8025599.1"/>
    <property type="molecule type" value="Genomic_DNA"/>
</dbReference>
<reference evidence="2" key="2">
    <citation type="submission" date="2021-09" db="EMBL/GenBank/DDBJ databases">
        <authorList>
            <person name="Jia N."/>
            <person name="Wang J."/>
            <person name="Shi W."/>
            <person name="Du L."/>
            <person name="Sun Y."/>
            <person name="Zhan W."/>
            <person name="Jiang J."/>
            <person name="Wang Q."/>
            <person name="Zhang B."/>
            <person name="Ji P."/>
            <person name="Sakyi L.B."/>
            <person name="Cui X."/>
            <person name="Yuan T."/>
            <person name="Jiang B."/>
            <person name="Yang W."/>
            <person name="Lam T.T.-Y."/>
            <person name="Chang Q."/>
            <person name="Ding S."/>
            <person name="Wang X."/>
            <person name="Zhu J."/>
            <person name="Ruan X."/>
            <person name="Zhao L."/>
            <person name="Wei J."/>
            <person name="Que T."/>
            <person name="Du C."/>
            <person name="Cheng J."/>
            <person name="Dai P."/>
            <person name="Han X."/>
            <person name="Huang E."/>
            <person name="Gao Y."/>
            <person name="Liu J."/>
            <person name="Shao H."/>
            <person name="Ye R."/>
            <person name="Li L."/>
            <person name="Wei W."/>
            <person name="Wang X."/>
            <person name="Wang C."/>
            <person name="Huo Q."/>
            <person name="Li W."/>
            <person name="Guo W."/>
            <person name="Chen H."/>
            <person name="Chen S."/>
            <person name="Zhou L."/>
            <person name="Zhou L."/>
            <person name="Ni X."/>
            <person name="Tian J."/>
            <person name="Zhou Y."/>
            <person name="Sheng Y."/>
            <person name="Liu T."/>
            <person name="Pan Y."/>
            <person name="Xia L."/>
            <person name="Li J."/>
            <person name="Zhao F."/>
            <person name="Cao W."/>
        </authorList>
    </citation>
    <scope>NUCLEOTIDE SEQUENCE</scope>
    <source>
        <strain evidence="2">Rmic-2018</strain>
        <tissue evidence="2">Larvae</tissue>
    </source>
</reference>
<comment type="caution">
    <text evidence="2">The sequence shown here is derived from an EMBL/GenBank/DDBJ whole genome shotgun (WGS) entry which is preliminary data.</text>
</comment>
<evidence type="ECO:0000313" key="2">
    <source>
        <dbReference type="EMBL" id="KAH8025599.1"/>
    </source>
</evidence>
<dbReference type="InterPro" id="IPR032675">
    <property type="entry name" value="LRR_dom_sf"/>
</dbReference>
<name>A0A9J6DTU4_RHIMP</name>
<proteinExistence type="predicted"/>
<sequence length="639" mass="72023">MTSEKCCFFRFMPTDRAPCSSRKGHLCNIFGDLPVWNELFWRVGMQLKELSPGKLSLVKLRDVSDPFLKELQKNAVMLLQHLLTHHRCFCALEINADMMEDHHELIREALRKSLSLSKLKLRLRHSAIRQSQSFAEALPHLTQLRYLELGHVPFDRASVEAFSDFLTSTRSLTTLIITDQEMESEHAVIVIHGLKRNTTITTLSVNASLLILDSSQCGMMFSGYIRWNKTLRTLTVTSSFLTGFADLRPTMGALSHNTTLFELNLIGLLLNVQSDRVITDMLVLNKTLRRFRMVDCSGIRSQSLLYSNVKAELHSIGSESLWVVALKNNKTLRELHLKLSGIIKPADYSHLFKALAQNSSLKRVILQATSGDMTDICCALQDTGVPERFSIVKPRHLDTGLELLECTELTCISKACCVPLETRSLHSTVYLLPTCSHVRLLRLSIAAESLNSQLSFFIAQYLANTTALREVDLTFFRRTAVDITDPLKASQDVVKGVVQQQAHTKTVNRWCWEYCGALFAVEDVVRRNLSLVTRGANFVLGKRHKYCAAAAELVQFSSGLVKKVQELALVDENEAVSLIARSLKSFSDLDEFMCLAGVVKCRVVCDKCVDGKKQLVDLNHDCWMHIRKYLKVGDILDSI</sequence>
<dbReference type="SUPFAM" id="SSF52047">
    <property type="entry name" value="RNI-like"/>
    <property type="match status" value="1"/>
</dbReference>
<dbReference type="InterPro" id="IPR052201">
    <property type="entry name" value="LRR-containing_regulator"/>
</dbReference>
<dbReference type="Proteomes" id="UP000821866">
    <property type="component" value="Unassembled WGS sequence"/>
</dbReference>
<keyword evidence="1" id="KW-0677">Repeat</keyword>
<dbReference type="PANTHER" id="PTHR24111:SF0">
    <property type="entry name" value="LEUCINE-RICH REPEAT-CONTAINING PROTEIN"/>
    <property type="match status" value="1"/>
</dbReference>
<dbReference type="Gene3D" id="3.80.10.10">
    <property type="entry name" value="Ribonuclease Inhibitor"/>
    <property type="match status" value="2"/>
</dbReference>
<organism evidence="2 3">
    <name type="scientific">Rhipicephalus microplus</name>
    <name type="common">Cattle tick</name>
    <name type="synonym">Boophilus microplus</name>
    <dbReference type="NCBI Taxonomy" id="6941"/>
    <lineage>
        <taxon>Eukaryota</taxon>
        <taxon>Metazoa</taxon>
        <taxon>Ecdysozoa</taxon>
        <taxon>Arthropoda</taxon>
        <taxon>Chelicerata</taxon>
        <taxon>Arachnida</taxon>
        <taxon>Acari</taxon>
        <taxon>Parasitiformes</taxon>
        <taxon>Ixodida</taxon>
        <taxon>Ixodoidea</taxon>
        <taxon>Ixodidae</taxon>
        <taxon>Rhipicephalinae</taxon>
        <taxon>Rhipicephalus</taxon>
        <taxon>Boophilus</taxon>
    </lineage>
</organism>
<evidence type="ECO:0000256" key="1">
    <source>
        <dbReference type="ARBA" id="ARBA00022737"/>
    </source>
</evidence>
<dbReference type="AlphaFoldDB" id="A0A9J6DTU4"/>
<evidence type="ECO:0000313" key="3">
    <source>
        <dbReference type="Proteomes" id="UP000821866"/>
    </source>
</evidence>
<keyword evidence="3" id="KW-1185">Reference proteome</keyword>